<evidence type="ECO:0000256" key="5">
    <source>
        <dbReference type="ARBA" id="ARBA00022692"/>
    </source>
</evidence>
<evidence type="ECO:0000313" key="10">
    <source>
        <dbReference type="EMBL" id="MBB6052779.1"/>
    </source>
</evidence>
<organism evidence="10 11">
    <name type="scientific">Armatimonas rosea</name>
    <dbReference type="NCBI Taxonomy" id="685828"/>
    <lineage>
        <taxon>Bacteria</taxon>
        <taxon>Bacillati</taxon>
        <taxon>Armatimonadota</taxon>
        <taxon>Armatimonadia</taxon>
        <taxon>Armatimonadales</taxon>
        <taxon>Armatimonadaceae</taxon>
        <taxon>Armatimonas</taxon>
    </lineage>
</organism>
<evidence type="ECO:0000256" key="4">
    <source>
        <dbReference type="ARBA" id="ARBA00022679"/>
    </source>
</evidence>
<dbReference type="AlphaFoldDB" id="A0A7W9SV44"/>
<keyword evidence="6 8" id="KW-1133">Transmembrane helix</keyword>
<comment type="similarity">
    <text evidence="2">Belongs to the bacterial sugar transferase family.</text>
</comment>
<evidence type="ECO:0000256" key="8">
    <source>
        <dbReference type="SAM" id="Phobius"/>
    </source>
</evidence>
<dbReference type="GO" id="GO:0016780">
    <property type="term" value="F:phosphotransferase activity, for other substituted phosphate groups"/>
    <property type="evidence" value="ECO:0007669"/>
    <property type="project" value="TreeGrafter"/>
</dbReference>
<dbReference type="PANTHER" id="PTHR30576:SF4">
    <property type="entry name" value="UNDECAPRENYL-PHOSPHATE GALACTOSE PHOSPHOTRANSFERASE"/>
    <property type="match status" value="1"/>
</dbReference>
<dbReference type="InterPro" id="IPR003362">
    <property type="entry name" value="Bact_transf"/>
</dbReference>
<comment type="caution">
    <text evidence="10">The sequence shown here is derived from an EMBL/GenBank/DDBJ whole genome shotgun (WGS) entry which is preliminary data.</text>
</comment>
<gene>
    <name evidence="10" type="ORF">HNQ39_004600</name>
</gene>
<dbReference type="GO" id="GO:0005886">
    <property type="term" value="C:plasma membrane"/>
    <property type="evidence" value="ECO:0007669"/>
    <property type="project" value="UniProtKB-SubCell"/>
</dbReference>
<protein>
    <submittedName>
        <fullName evidence="10">Lipopolysaccharide/colanic/teichoic acid biosynthesis glycosyltransferase</fullName>
    </submittedName>
</protein>
<keyword evidence="11" id="KW-1185">Reference proteome</keyword>
<reference evidence="10 11" key="1">
    <citation type="submission" date="2020-08" db="EMBL/GenBank/DDBJ databases">
        <title>Genomic Encyclopedia of Type Strains, Phase IV (KMG-IV): sequencing the most valuable type-strain genomes for metagenomic binning, comparative biology and taxonomic classification.</title>
        <authorList>
            <person name="Goeker M."/>
        </authorList>
    </citation>
    <scope>NUCLEOTIDE SEQUENCE [LARGE SCALE GENOMIC DNA]</scope>
    <source>
        <strain evidence="10 11">DSM 23562</strain>
    </source>
</reference>
<feature type="domain" description="Bacterial sugar transferase" evidence="9">
    <location>
        <begin position="30"/>
        <end position="224"/>
    </location>
</feature>
<keyword evidence="4 10" id="KW-0808">Transferase</keyword>
<evidence type="ECO:0000259" key="9">
    <source>
        <dbReference type="Pfam" id="PF02397"/>
    </source>
</evidence>
<dbReference type="Pfam" id="PF02397">
    <property type="entry name" value="Bac_transf"/>
    <property type="match status" value="1"/>
</dbReference>
<keyword evidence="7 8" id="KW-0472">Membrane</keyword>
<evidence type="ECO:0000256" key="6">
    <source>
        <dbReference type="ARBA" id="ARBA00022989"/>
    </source>
</evidence>
<feature type="transmembrane region" description="Helical" evidence="8">
    <location>
        <begin position="35"/>
        <end position="58"/>
    </location>
</feature>
<evidence type="ECO:0000256" key="7">
    <source>
        <dbReference type="ARBA" id="ARBA00023136"/>
    </source>
</evidence>
<evidence type="ECO:0000256" key="2">
    <source>
        <dbReference type="ARBA" id="ARBA00006464"/>
    </source>
</evidence>
<dbReference type="RefSeq" id="WP_184202401.1">
    <property type="nucleotide sequence ID" value="NZ_JACHGW010000004.1"/>
</dbReference>
<keyword evidence="5 8" id="KW-0812">Transmembrane</keyword>
<dbReference type="EMBL" id="JACHGW010000004">
    <property type="protein sequence ID" value="MBB6052779.1"/>
    <property type="molecule type" value="Genomic_DNA"/>
</dbReference>
<evidence type="ECO:0000256" key="3">
    <source>
        <dbReference type="ARBA" id="ARBA00022475"/>
    </source>
</evidence>
<comment type="subcellular location">
    <subcellularLocation>
        <location evidence="1">Cell membrane</location>
    </subcellularLocation>
</comment>
<accession>A0A7W9SV44</accession>
<name>A0A7W9SV44_ARMRO</name>
<evidence type="ECO:0000313" key="11">
    <source>
        <dbReference type="Proteomes" id="UP000520814"/>
    </source>
</evidence>
<keyword evidence="3" id="KW-1003">Cell membrane</keyword>
<proteinExistence type="inferred from homology"/>
<dbReference type="PANTHER" id="PTHR30576">
    <property type="entry name" value="COLANIC BIOSYNTHESIS UDP-GLUCOSE LIPID CARRIER TRANSFERASE"/>
    <property type="match status" value="1"/>
</dbReference>
<sequence>MESQVYSPQTKVAVTPVALPNTNMLYLTLKRLIDIAGSLFGLVLLFPLFSVLAILVRLSSAGPILHRRRVLSHQQYEGGTPQSFDAFKFRTMITNADAFLAQHPELMAEFQKDFKLRDDPRVTKVGHKLRRSSLDELPQLFNVLRGQMTLVGPRMISPPELEMYGEYAAKLLSVKPGLTGLWQVSGRQNVSYAERVKLDMYYIDNRTLGMDIEILLRTVVSVLKRQGAY</sequence>
<evidence type="ECO:0000256" key="1">
    <source>
        <dbReference type="ARBA" id="ARBA00004236"/>
    </source>
</evidence>
<dbReference type="Proteomes" id="UP000520814">
    <property type="component" value="Unassembled WGS sequence"/>
</dbReference>